<proteinExistence type="predicted"/>
<dbReference type="Proteomes" id="UP000541444">
    <property type="component" value="Unassembled WGS sequence"/>
</dbReference>
<keyword evidence="3" id="KW-1185">Reference proteome</keyword>
<feature type="transmembrane region" description="Helical" evidence="1">
    <location>
        <begin position="128"/>
        <end position="150"/>
    </location>
</feature>
<name>A0A7J7LJD3_9MAGN</name>
<organism evidence="2 3">
    <name type="scientific">Kingdonia uniflora</name>
    <dbReference type="NCBI Taxonomy" id="39325"/>
    <lineage>
        <taxon>Eukaryota</taxon>
        <taxon>Viridiplantae</taxon>
        <taxon>Streptophyta</taxon>
        <taxon>Embryophyta</taxon>
        <taxon>Tracheophyta</taxon>
        <taxon>Spermatophyta</taxon>
        <taxon>Magnoliopsida</taxon>
        <taxon>Ranunculales</taxon>
        <taxon>Circaeasteraceae</taxon>
        <taxon>Kingdonia</taxon>
    </lineage>
</organism>
<keyword evidence="1" id="KW-0812">Transmembrane</keyword>
<dbReference type="OrthoDB" id="10579479at2759"/>
<dbReference type="EMBL" id="JACGCM010002238">
    <property type="protein sequence ID" value="KAF6142785.1"/>
    <property type="molecule type" value="Genomic_DNA"/>
</dbReference>
<evidence type="ECO:0000313" key="3">
    <source>
        <dbReference type="Proteomes" id="UP000541444"/>
    </source>
</evidence>
<evidence type="ECO:0000313" key="2">
    <source>
        <dbReference type="EMBL" id="KAF6142785.1"/>
    </source>
</evidence>
<accession>A0A7J7LJD3</accession>
<gene>
    <name evidence="2" type="ORF">GIB67_002649</name>
</gene>
<sequence>MTRDEVVKTLLNRARTEPCFTTLGCSTADVTPIIHTSSAMSEVAISLASVASSRQFWFTSPDILGIGINTSALDTIFMSDVASPIGLHLELGNKHGNDVDSLKSFYDIPWNLNLSELTDGLLIMEGNFALIFNVKVVLEALVLDIVFLFLTS</sequence>
<protein>
    <submittedName>
        <fullName evidence="2">Uncharacterized protein</fullName>
    </submittedName>
</protein>
<comment type="caution">
    <text evidence="2">The sequence shown here is derived from an EMBL/GenBank/DDBJ whole genome shotgun (WGS) entry which is preliminary data.</text>
</comment>
<keyword evidence="1" id="KW-0472">Membrane</keyword>
<keyword evidence="1" id="KW-1133">Transmembrane helix</keyword>
<evidence type="ECO:0000256" key="1">
    <source>
        <dbReference type="SAM" id="Phobius"/>
    </source>
</evidence>
<reference evidence="2 3" key="1">
    <citation type="journal article" date="2020" name="IScience">
        <title>Genome Sequencing of the Endangered Kingdonia uniflora (Circaeasteraceae, Ranunculales) Reveals Potential Mechanisms of Evolutionary Specialization.</title>
        <authorList>
            <person name="Sun Y."/>
            <person name="Deng T."/>
            <person name="Zhang A."/>
            <person name="Moore M.J."/>
            <person name="Landis J.B."/>
            <person name="Lin N."/>
            <person name="Zhang H."/>
            <person name="Zhang X."/>
            <person name="Huang J."/>
            <person name="Zhang X."/>
            <person name="Sun H."/>
            <person name="Wang H."/>
        </authorList>
    </citation>
    <scope>NUCLEOTIDE SEQUENCE [LARGE SCALE GENOMIC DNA]</scope>
    <source>
        <strain evidence="2">TB1705</strain>
        <tissue evidence="2">Leaf</tissue>
    </source>
</reference>
<dbReference type="AlphaFoldDB" id="A0A7J7LJD3"/>